<evidence type="ECO:0000313" key="3">
    <source>
        <dbReference type="Proteomes" id="UP000021108"/>
    </source>
</evidence>
<dbReference type="EMBL" id="JEXD01000020">
    <property type="protein sequence ID" value="EXC06765.1"/>
    <property type="molecule type" value="Genomic_DNA"/>
</dbReference>
<dbReference type="RefSeq" id="WP_000682545.1">
    <property type="nucleotide sequence ID" value="NZ_JEXD01000020.1"/>
</dbReference>
<proteinExistence type="predicted"/>
<evidence type="ECO:0000313" key="2">
    <source>
        <dbReference type="EMBL" id="EXC06765.1"/>
    </source>
</evidence>
<keyword evidence="1" id="KW-0812">Transmembrane</keyword>
<name>A0A009PEY0_ACIBA</name>
<dbReference type="Proteomes" id="UP000021108">
    <property type="component" value="Unassembled WGS sequence"/>
</dbReference>
<feature type="transmembrane region" description="Helical" evidence="1">
    <location>
        <begin position="6"/>
        <end position="27"/>
    </location>
</feature>
<sequence length="48" mass="5829">MKHPLIGLYFTIVIGYWLYLIWQYPIYSGSYSLGRALVWPADFLRWLF</sequence>
<comment type="caution">
    <text evidence="2">The sequence shown here is derived from an EMBL/GenBank/DDBJ whole genome shotgun (WGS) entry which is preliminary data.</text>
</comment>
<organism evidence="2 3">
    <name type="scientific">Acinetobacter baumannii 625974</name>
    <dbReference type="NCBI Taxonomy" id="1310607"/>
    <lineage>
        <taxon>Bacteria</taxon>
        <taxon>Pseudomonadati</taxon>
        <taxon>Pseudomonadota</taxon>
        <taxon>Gammaproteobacteria</taxon>
        <taxon>Moraxellales</taxon>
        <taxon>Moraxellaceae</taxon>
        <taxon>Acinetobacter</taxon>
        <taxon>Acinetobacter calcoaceticus/baumannii complex</taxon>
    </lineage>
</organism>
<protein>
    <submittedName>
        <fullName evidence="2">Uncharacterized protein</fullName>
    </submittedName>
</protein>
<dbReference type="PATRIC" id="fig|1310607.3.peg.2348"/>
<accession>A0A009PEY0</accession>
<dbReference type="AlphaFoldDB" id="A0A009PEY0"/>
<reference evidence="2 3" key="1">
    <citation type="submission" date="2014-02" db="EMBL/GenBank/DDBJ databases">
        <title>Comparative genomics and transcriptomics to identify genetic mechanisms underlying the emergence of carbapenem resistant Acinetobacter baumannii (CRAb).</title>
        <authorList>
            <person name="Harris A.D."/>
            <person name="Johnson K.J."/>
            <person name="George J."/>
            <person name="Shefchek K."/>
            <person name="Daugherty S.C."/>
            <person name="Parankush S."/>
            <person name="Sadzewicz L."/>
            <person name="Tallon L."/>
            <person name="Sengamalay N."/>
            <person name="Hazen T.H."/>
            <person name="Rasko D.A."/>
        </authorList>
    </citation>
    <scope>NUCLEOTIDE SEQUENCE [LARGE SCALE GENOMIC DNA]</scope>
    <source>
        <strain evidence="2 3">625974</strain>
    </source>
</reference>
<keyword evidence="1" id="KW-1133">Transmembrane helix</keyword>
<evidence type="ECO:0000256" key="1">
    <source>
        <dbReference type="SAM" id="Phobius"/>
    </source>
</evidence>
<gene>
    <name evidence="2" type="ORF">J506_2419</name>
</gene>
<keyword evidence="1" id="KW-0472">Membrane</keyword>